<proteinExistence type="predicted"/>
<reference evidence="1" key="1">
    <citation type="submission" date="2022-11" db="EMBL/GenBank/DDBJ databases">
        <authorList>
            <person name="Hyden B.L."/>
            <person name="Feng K."/>
            <person name="Yates T."/>
            <person name="Jawdy S."/>
            <person name="Smart L.B."/>
            <person name="Muchero W."/>
        </authorList>
    </citation>
    <scope>NUCLEOTIDE SEQUENCE</scope>
    <source>
        <tissue evidence="1">Shoot tip</tissue>
    </source>
</reference>
<evidence type="ECO:0000313" key="1">
    <source>
        <dbReference type="EMBL" id="KAJ6697189.1"/>
    </source>
</evidence>
<gene>
    <name evidence="1" type="ORF">OIU85_003542</name>
</gene>
<accession>A0A9Q0T0S0</accession>
<sequence>MGRRGRCPRMLTHWRRGDYVSGVGRWHAPDSVAARADAGLCYGLCGDDSVHCCWKSGVSMAWRRRRLLWALAITRKGGGQCNVLFRQTEALMHNVVAGWVASLMSRRRGWSCLAGVRTGGDSMPADGLPMRVSWQRPGVL</sequence>
<comment type="caution">
    <text evidence="1">The sequence shown here is derived from an EMBL/GenBank/DDBJ whole genome shotgun (WGS) entry which is preliminary data.</text>
</comment>
<dbReference type="Proteomes" id="UP001151529">
    <property type="component" value="Chromosome 19"/>
</dbReference>
<protein>
    <submittedName>
        <fullName evidence="1">Uncharacterized protein</fullName>
    </submittedName>
</protein>
<dbReference type="AlphaFoldDB" id="A0A9Q0T0S0"/>
<reference evidence="1" key="2">
    <citation type="journal article" date="2023" name="Int. J. Mol. Sci.">
        <title>De Novo Assembly and Annotation of 11 Diverse Shrub Willow (Salix) Genomes Reveals Novel Gene Organization in Sex-Linked Regions.</title>
        <authorList>
            <person name="Hyden B."/>
            <person name="Feng K."/>
            <person name="Yates T.B."/>
            <person name="Jawdy S."/>
            <person name="Cereghino C."/>
            <person name="Smart L.B."/>
            <person name="Muchero W."/>
        </authorList>
    </citation>
    <scope>NUCLEOTIDE SEQUENCE [LARGE SCALE GENOMIC DNA]</scope>
    <source>
        <tissue evidence="1">Shoot tip</tissue>
    </source>
</reference>
<dbReference type="EMBL" id="JAPFFL010000010">
    <property type="protein sequence ID" value="KAJ6697189.1"/>
    <property type="molecule type" value="Genomic_DNA"/>
</dbReference>
<name>A0A9Q0T0S0_SALVM</name>
<evidence type="ECO:0000313" key="2">
    <source>
        <dbReference type="Proteomes" id="UP001151529"/>
    </source>
</evidence>
<organism evidence="1 2">
    <name type="scientific">Salix viminalis</name>
    <name type="common">Common osier</name>
    <name type="synonym">Basket willow</name>
    <dbReference type="NCBI Taxonomy" id="40686"/>
    <lineage>
        <taxon>Eukaryota</taxon>
        <taxon>Viridiplantae</taxon>
        <taxon>Streptophyta</taxon>
        <taxon>Embryophyta</taxon>
        <taxon>Tracheophyta</taxon>
        <taxon>Spermatophyta</taxon>
        <taxon>Magnoliopsida</taxon>
        <taxon>eudicotyledons</taxon>
        <taxon>Gunneridae</taxon>
        <taxon>Pentapetalae</taxon>
        <taxon>rosids</taxon>
        <taxon>fabids</taxon>
        <taxon>Malpighiales</taxon>
        <taxon>Salicaceae</taxon>
        <taxon>Saliceae</taxon>
        <taxon>Salix</taxon>
    </lineage>
</organism>
<keyword evidence="2" id="KW-1185">Reference proteome</keyword>